<feature type="region of interest" description="Disordered" evidence="1">
    <location>
        <begin position="340"/>
        <end position="368"/>
    </location>
</feature>
<organism evidence="2 3">
    <name type="scientific">Dactylosporangium vinaceum</name>
    <dbReference type="NCBI Taxonomy" id="53362"/>
    <lineage>
        <taxon>Bacteria</taxon>
        <taxon>Bacillati</taxon>
        <taxon>Actinomycetota</taxon>
        <taxon>Actinomycetes</taxon>
        <taxon>Micromonosporales</taxon>
        <taxon>Micromonosporaceae</taxon>
        <taxon>Dactylosporangium</taxon>
    </lineage>
</organism>
<dbReference type="Proteomes" id="UP001589608">
    <property type="component" value="Unassembled WGS sequence"/>
</dbReference>
<dbReference type="EMBL" id="JBHMCA010000058">
    <property type="protein sequence ID" value="MFB9448668.1"/>
    <property type="molecule type" value="Genomic_DNA"/>
</dbReference>
<protein>
    <recommendedName>
        <fullName evidence="4">VWFA domain-containing protein</fullName>
    </recommendedName>
</protein>
<comment type="caution">
    <text evidence="2">The sequence shown here is derived from an EMBL/GenBank/DDBJ whole genome shotgun (WGS) entry which is preliminary data.</text>
</comment>
<feature type="region of interest" description="Disordered" evidence="1">
    <location>
        <begin position="315"/>
        <end position="334"/>
    </location>
</feature>
<keyword evidence="3" id="KW-1185">Reference proteome</keyword>
<evidence type="ECO:0008006" key="4">
    <source>
        <dbReference type="Google" id="ProtNLM"/>
    </source>
</evidence>
<accession>A0ABV5MJA1</accession>
<dbReference type="RefSeq" id="WP_223101278.1">
    <property type="nucleotide sequence ID" value="NZ_CP061913.1"/>
</dbReference>
<proteinExistence type="predicted"/>
<feature type="compositionally biased region" description="Low complexity" evidence="1">
    <location>
        <begin position="315"/>
        <end position="330"/>
    </location>
</feature>
<evidence type="ECO:0000313" key="2">
    <source>
        <dbReference type="EMBL" id="MFB9448668.1"/>
    </source>
</evidence>
<evidence type="ECO:0000256" key="1">
    <source>
        <dbReference type="SAM" id="MobiDB-lite"/>
    </source>
</evidence>
<gene>
    <name evidence="2" type="ORF">ACFFTR_36750</name>
</gene>
<name>A0ABV5MJA1_9ACTN</name>
<evidence type="ECO:0000313" key="3">
    <source>
        <dbReference type="Proteomes" id="UP001589608"/>
    </source>
</evidence>
<reference evidence="2 3" key="1">
    <citation type="submission" date="2024-09" db="EMBL/GenBank/DDBJ databases">
        <authorList>
            <person name="Sun Q."/>
            <person name="Mori K."/>
        </authorList>
    </citation>
    <scope>NUCLEOTIDE SEQUENCE [LARGE SCALE GENOMIC DNA]</scope>
    <source>
        <strain evidence="2 3">JCM 3307</strain>
    </source>
</reference>
<sequence>MTQPIPLIKHSEPVKRIAVTAGKSREPFIAVVYATRDGDLEVLEGGKPMRWGDQMLTKYRTRYEVDISDHHLTFEFKDDLPLPTQADVYHFHASVSVSFRVADPAEVIRRNVQDAVPLVRGHLLGVCRPITRMFAIEEAEAAEAAIRARFRRDTVIQGGVSLYAVEVRLSLDEAGRKYLQEIEQAARDDKMHAARHVTDVNDLEREGRLDLLKQSRDHMLQERERLMLNGQPLDAISMVRLHLQRNPHDTEGAMKMMAALEQARFEHEQTQTDRMQQLLGAFAKDGLVNPAEVSTLVEAVVKHMEGSAGAIRASATVGTPATATPSAPQALGWNESLDDILGPTPAPTPMATPTATATVPPPAAAAEQGRPANISPVYLLVDESPGAHALPEGLDRVVADLIADLAARPQVAAAVRLGVLGFAETVETRIPLGPIPPGSADPGFTTREPADHAALFAYLRDHIPADLDVLRAQHPSVRPPVFVMLCAADPRDDAWEGWHRRLLGQVRRADIVVFGVGAATAVIAGFASYPELAFLAPGADPDRATGLFAAFLHDYIVAVGQSALDGTEPPVPDAKGFQPVSASL</sequence>